<feature type="region of interest" description="Disordered" evidence="6">
    <location>
        <begin position="125"/>
        <end position="153"/>
    </location>
</feature>
<organism evidence="7 8">
    <name type="scientific">Kockovaella imperatae</name>
    <dbReference type="NCBI Taxonomy" id="4999"/>
    <lineage>
        <taxon>Eukaryota</taxon>
        <taxon>Fungi</taxon>
        <taxon>Dikarya</taxon>
        <taxon>Basidiomycota</taxon>
        <taxon>Agaricomycotina</taxon>
        <taxon>Tremellomycetes</taxon>
        <taxon>Tremellales</taxon>
        <taxon>Cuniculitremaceae</taxon>
        <taxon>Kockovaella</taxon>
    </lineage>
</organism>
<comment type="similarity">
    <text evidence="3">Belongs to the NOP16 family.</text>
</comment>
<sequence length="228" mass="25146">MANPRQRNKARSSKSTKPSLAAKRRMHHKLRKPPTLSGPEVLQSGWDKHKTVFQNYKALGLLPSLPLPTASGSRSYRTRLTLPPGAIGSASGPVDNVNGLGGAVFSGFGQIIRDEEGNVVDIIIPEEQEQDQTPPEQEADDAEEGEERNRVEAQTDVVRSLEQLAASSVPVKRHSSTSERTWLQDLVRAHGSNYEAMARDHKLNVWQKTQGEIKRMVNKAGGVDKLTR</sequence>
<evidence type="ECO:0000256" key="3">
    <source>
        <dbReference type="ARBA" id="ARBA00008479"/>
    </source>
</evidence>
<feature type="region of interest" description="Disordered" evidence="6">
    <location>
        <begin position="1"/>
        <end position="41"/>
    </location>
</feature>
<evidence type="ECO:0000313" key="7">
    <source>
        <dbReference type="EMBL" id="ORX38708.1"/>
    </source>
</evidence>
<dbReference type="Pfam" id="PF09420">
    <property type="entry name" value="Nop16"/>
    <property type="match status" value="1"/>
</dbReference>
<evidence type="ECO:0000256" key="6">
    <source>
        <dbReference type="SAM" id="MobiDB-lite"/>
    </source>
</evidence>
<evidence type="ECO:0000256" key="1">
    <source>
        <dbReference type="ARBA" id="ARBA00002889"/>
    </source>
</evidence>
<dbReference type="GeneID" id="33557240"/>
<accession>A0A1Y1UKX6</accession>
<gene>
    <name evidence="7" type="ORF">BD324DRAFT_622010</name>
</gene>
<dbReference type="PANTHER" id="PTHR13243">
    <property type="entry name" value="HSPC111 PROTEIN-RELATED"/>
    <property type="match status" value="1"/>
</dbReference>
<feature type="compositionally biased region" description="Basic residues" evidence="6">
    <location>
        <begin position="22"/>
        <end position="32"/>
    </location>
</feature>
<dbReference type="GO" id="GO:0005730">
    <property type="term" value="C:nucleolus"/>
    <property type="evidence" value="ECO:0007669"/>
    <property type="project" value="UniProtKB-SubCell"/>
</dbReference>
<evidence type="ECO:0000256" key="4">
    <source>
        <dbReference type="ARBA" id="ARBA00015522"/>
    </source>
</evidence>
<evidence type="ECO:0000256" key="5">
    <source>
        <dbReference type="ARBA" id="ARBA00023242"/>
    </source>
</evidence>
<dbReference type="Proteomes" id="UP000193218">
    <property type="component" value="Unassembled WGS sequence"/>
</dbReference>
<dbReference type="AlphaFoldDB" id="A0A1Y1UKX6"/>
<dbReference type="EMBL" id="NBSH01000004">
    <property type="protein sequence ID" value="ORX38708.1"/>
    <property type="molecule type" value="Genomic_DNA"/>
</dbReference>
<dbReference type="InterPro" id="IPR019002">
    <property type="entry name" value="Ribosome_biogenesis_Nop16"/>
</dbReference>
<keyword evidence="8" id="KW-1185">Reference proteome</keyword>
<comment type="caution">
    <text evidence="7">The sequence shown here is derived from an EMBL/GenBank/DDBJ whole genome shotgun (WGS) entry which is preliminary data.</text>
</comment>
<comment type="subcellular location">
    <subcellularLocation>
        <location evidence="2">Nucleus</location>
        <location evidence="2">Nucleolus</location>
    </subcellularLocation>
</comment>
<evidence type="ECO:0000313" key="8">
    <source>
        <dbReference type="Proteomes" id="UP000193218"/>
    </source>
</evidence>
<dbReference type="OrthoDB" id="285729at2759"/>
<name>A0A1Y1UKX6_9TREE</name>
<dbReference type="RefSeq" id="XP_021872630.1">
    <property type="nucleotide sequence ID" value="XM_022015431.1"/>
</dbReference>
<dbReference type="GO" id="GO:0042273">
    <property type="term" value="P:ribosomal large subunit biogenesis"/>
    <property type="evidence" value="ECO:0007669"/>
    <property type="project" value="TreeGrafter"/>
</dbReference>
<protein>
    <recommendedName>
        <fullName evidence="4">Nucleolar protein 16</fullName>
    </recommendedName>
</protein>
<comment type="function">
    <text evidence="1">Involved in the biogenesis of the 60S ribosomal subunit.</text>
</comment>
<evidence type="ECO:0000256" key="2">
    <source>
        <dbReference type="ARBA" id="ARBA00004604"/>
    </source>
</evidence>
<dbReference type="PANTHER" id="PTHR13243:SF1">
    <property type="entry name" value="NUCLEOLAR PROTEIN 16"/>
    <property type="match status" value="1"/>
</dbReference>
<feature type="compositionally biased region" description="Basic residues" evidence="6">
    <location>
        <begin position="1"/>
        <end position="14"/>
    </location>
</feature>
<dbReference type="InParanoid" id="A0A1Y1UKX6"/>
<proteinExistence type="inferred from homology"/>
<feature type="compositionally biased region" description="Acidic residues" evidence="6">
    <location>
        <begin position="137"/>
        <end position="146"/>
    </location>
</feature>
<dbReference type="FunCoup" id="A0A1Y1UKX6">
    <property type="interactions" value="113"/>
</dbReference>
<reference evidence="7 8" key="1">
    <citation type="submission" date="2017-03" db="EMBL/GenBank/DDBJ databases">
        <title>Widespread Adenine N6-methylation of Active Genes in Fungi.</title>
        <authorList>
            <consortium name="DOE Joint Genome Institute"/>
            <person name="Mondo S.J."/>
            <person name="Dannebaum R.O."/>
            <person name="Kuo R.C."/>
            <person name="Louie K.B."/>
            <person name="Bewick A.J."/>
            <person name="Labutti K."/>
            <person name="Haridas S."/>
            <person name="Kuo A."/>
            <person name="Salamov A."/>
            <person name="Ahrendt S.R."/>
            <person name="Lau R."/>
            <person name="Bowen B.P."/>
            <person name="Lipzen A."/>
            <person name="Sullivan W."/>
            <person name="Andreopoulos W.B."/>
            <person name="Clum A."/>
            <person name="Lindquist E."/>
            <person name="Daum C."/>
            <person name="Northen T.R."/>
            <person name="Ramamoorthy G."/>
            <person name="Schmitz R.J."/>
            <person name="Gryganskyi A."/>
            <person name="Culley D."/>
            <person name="Magnuson J."/>
            <person name="James T.Y."/>
            <person name="O'Malley M.A."/>
            <person name="Stajich J.E."/>
            <person name="Spatafora J.W."/>
            <person name="Visel A."/>
            <person name="Grigoriev I.V."/>
        </authorList>
    </citation>
    <scope>NUCLEOTIDE SEQUENCE [LARGE SCALE GENOMIC DNA]</scope>
    <source>
        <strain evidence="7 8">NRRL Y-17943</strain>
    </source>
</reference>
<keyword evidence="5" id="KW-0539">Nucleus</keyword>
<dbReference type="STRING" id="4999.A0A1Y1UKX6"/>